<evidence type="ECO:0000313" key="13">
    <source>
        <dbReference type="Proteomes" id="UP000185628"/>
    </source>
</evidence>
<dbReference type="OrthoDB" id="4283894at2"/>
<dbReference type="SMART" id="SM00382">
    <property type="entry name" value="AAA"/>
    <property type="match status" value="1"/>
</dbReference>
<dbReference type="InterPro" id="IPR017871">
    <property type="entry name" value="ABC_transporter-like_CS"/>
</dbReference>
<dbReference type="GO" id="GO:0005524">
    <property type="term" value="F:ATP binding"/>
    <property type="evidence" value="ECO:0007669"/>
    <property type="project" value="UniProtKB-KW"/>
</dbReference>
<evidence type="ECO:0000313" key="12">
    <source>
        <dbReference type="EMBL" id="OKL53964.1"/>
    </source>
</evidence>
<comment type="subunit">
    <text evidence="10">Homodimer. Forms a membrane-associated complex with FtsX.</text>
</comment>
<keyword evidence="2" id="KW-0813">Transport</keyword>
<keyword evidence="3" id="KW-1003">Cell membrane</keyword>
<evidence type="ECO:0000256" key="1">
    <source>
        <dbReference type="ARBA" id="ARBA00005417"/>
    </source>
</evidence>
<dbReference type="PROSITE" id="PS00211">
    <property type="entry name" value="ABC_TRANSPORTER_1"/>
    <property type="match status" value="1"/>
</dbReference>
<evidence type="ECO:0000256" key="2">
    <source>
        <dbReference type="ARBA" id="ARBA00022448"/>
    </source>
</evidence>
<evidence type="ECO:0000256" key="9">
    <source>
        <dbReference type="ARBA" id="ARBA00054718"/>
    </source>
</evidence>
<comment type="caution">
    <text evidence="12">The sequence shown here is derived from an EMBL/GenBank/DDBJ whole genome shotgun (WGS) entry which is preliminary data.</text>
</comment>
<evidence type="ECO:0000256" key="10">
    <source>
        <dbReference type="ARBA" id="ARBA00063837"/>
    </source>
</evidence>
<comment type="similarity">
    <text evidence="1">Belongs to the ABC transporter superfamily.</text>
</comment>
<dbReference type="SUPFAM" id="SSF52540">
    <property type="entry name" value="P-loop containing nucleoside triphosphate hydrolases"/>
    <property type="match status" value="1"/>
</dbReference>
<dbReference type="PANTHER" id="PTHR43166">
    <property type="entry name" value="AMINO ACID IMPORT ATP-BINDING PROTEIN"/>
    <property type="match status" value="1"/>
</dbReference>
<accession>A0A1Q5Q288</accession>
<dbReference type="GO" id="GO:0016887">
    <property type="term" value="F:ATP hydrolysis activity"/>
    <property type="evidence" value="ECO:0007669"/>
    <property type="project" value="InterPro"/>
</dbReference>
<dbReference type="Gene3D" id="3.40.50.300">
    <property type="entry name" value="P-loop containing nucleotide triphosphate hydrolases"/>
    <property type="match status" value="1"/>
</dbReference>
<dbReference type="InterPro" id="IPR050086">
    <property type="entry name" value="MetN_ABC_transporter-like"/>
</dbReference>
<organism evidence="12 13">
    <name type="scientific">Bowdeniella nasicola</name>
    <dbReference type="NCBI Taxonomy" id="208480"/>
    <lineage>
        <taxon>Bacteria</taxon>
        <taxon>Bacillati</taxon>
        <taxon>Actinomycetota</taxon>
        <taxon>Actinomycetes</taxon>
        <taxon>Actinomycetales</taxon>
        <taxon>Actinomycetaceae</taxon>
        <taxon>Bowdeniella</taxon>
    </lineage>
</organism>
<dbReference type="EMBL" id="MQVR01000032">
    <property type="protein sequence ID" value="OKL53964.1"/>
    <property type="molecule type" value="Genomic_DNA"/>
</dbReference>
<name>A0A1Q5Q288_9ACTO</name>
<dbReference type="InterPro" id="IPR003439">
    <property type="entry name" value="ABC_transporter-like_ATP-bd"/>
</dbReference>
<dbReference type="FunFam" id="3.40.50.300:FF:000056">
    <property type="entry name" value="Cell division ATP-binding protein FtsE"/>
    <property type="match status" value="1"/>
</dbReference>
<evidence type="ECO:0000256" key="3">
    <source>
        <dbReference type="ARBA" id="ARBA00022475"/>
    </source>
</evidence>
<evidence type="ECO:0000256" key="8">
    <source>
        <dbReference type="ARBA" id="ARBA00023136"/>
    </source>
</evidence>
<evidence type="ECO:0000256" key="6">
    <source>
        <dbReference type="ARBA" id="ARBA00022967"/>
    </source>
</evidence>
<evidence type="ECO:0000256" key="4">
    <source>
        <dbReference type="ARBA" id="ARBA00022741"/>
    </source>
</evidence>
<dbReference type="AlphaFoldDB" id="A0A1Q5Q288"/>
<evidence type="ECO:0000259" key="11">
    <source>
        <dbReference type="PROSITE" id="PS50893"/>
    </source>
</evidence>
<comment type="function">
    <text evidence="9">Part of the ABC transporter FtsEX involved in cellular division. Has ATPase activity.</text>
</comment>
<feature type="domain" description="ABC transporter" evidence="11">
    <location>
        <begin position="2"/>
        <end position="237"/>
    </location>
</feature>
<dbReference type="GO" id="GO:0006865">
    <property type="term" value="P:amino acid transport"/>
    <property type="evidence" value="ECO:0007669"/>
    <property type="project" value="UniProtKB-KW"/>
</dbReference>
<keyword evidence="5" id="KW-0067">ATP-binding</keyword>
<keyword evidence="7" id="KW-0029">Amino-acid transport</keyword>
<reference evidence="13" key="1">
    <citation type="submission" date="2016-12" db="EMBL/GenBank/DDBJ databases">
        <authorList>
            <person name="Meng X."/>
        </authorList>
    </citation>
    <scope>NUCLEOTIDE SEQUENCE [LARGE SCALE GENOMIC DNA]</scope>
    <source>
        <strain evidence="13">DSM 19116</strain>
    </source>
</reference>
<keyword evidence="13" id="KW-1185">Reference proteome</keyword>
<evidence type="ECO:0000256" key="5">
    <source>
        <dbReference type="ARBA" id="ARBA00022840"/>
    </source>
</evidence>
<gene>
    <name evidence="12" type="ORF">BSZ39_06580</name>
</gene>
<keyword evidence="4" id="KW-0547">Nucleotide-binding</keyword>
<evidence type="ECO:0000256" key="7">
    <source>
        <dbReference type="ARBA" id="ARBA00022970"/>
    </source>
</evidence>
<dbReference type="InterPro" id="IPR003593">
    <property type="entry name" value="AAA+_ATPase"/>
</dbReference>
<dbReference type="GO" id="GO:0005886">
    <property type="term" value="C:plasma membrane"/>
    <property type="evidence" value="ECO:0007669"/>
    <property type="project" value="UniProtKB-ARBA"/>
</dbReference>
<dbReference type="PANTHER" id="PTHR43166:SF30">
    <property type="entry name" value="METHIONINE IMPORT ATP-BINDING PROTEIN METN"/>
    <property type="match status" value="1"/>
</dbReference>
<proteinExistence type="inferred from homology"/>
<sequence>MITLEGVGKIYGPVTALDDVHLEVERGTIHGIVGPSGAGKSTLVGCLTGLVRPTSGRVVVDDVEVSAANTRARRALRRRIGMVFQHVNLFDQRTAAANIAYPLQIMGAPKVEIRERVDELLTIVGLEGRGDSYPSQLSGGQKQRVGIARALATRPPVLLADEPTSALDTDTTDAILHLLREVCDALGVTVVIITHEMSVVREICDSVTLLDSGRVAETGKLEDIVADQTSKLARSLVPPPAIPDDNYLSGYTIFDVMFTSHPGEPTGARVLSAVANLGGDIAAGTFETIGSAQVGRLAVSVPPNRADEARDALWRDGHAVQVRRKDGVEVAL</sequence>
<dbReference type="STRING" id="208480.SAMN02910418_01231"/>
<dbReference type="Proteomes" id="UP000185628">
    <property type="component" value="Unassembled WGS sequence"/>
</dbReference>
<keyword evidence="6" id="KW-1278">Translocase</keyword>
<dbReference type="Pfam" id="PF00005">
    <property type="entry name" value="ABC_tran"/>
    <property type="match status" value="1"/>
</dbReference>
<dbReference type="InterPro" id="IPR027417">
    <property type="entry name" value="P-loop_NTPase"/>
</dbReference>
<protein>
    <submittedName>
        <fullName evidence="12">ABC transporter</fullName>
    </submittedName>
</protein>
<keyword evidence="8" id="KW-0472">Membrane</keyword>
<dbReference type="PROSITE" id="PS50893">
    <property type="entry name" value="ABC_TRANSPORTER_2"/>
    <property type="match status" value="1"/>
</dbReference>
<dbReference type="RefSeq" id="WP_073716579.1">
    <property type="nucleotide sequence ID" value="NZ_MQVR01000032.1"/>
</dbReference>